<organism evidence="1 2">
    <name type="scientific">Dissostichus mawsoni</name>
    <name type="common">Antarctic cod</name>
    <dbReference type="NCBI Taxonomy" id="36200"/>
    <lineage>
        <taxon>Eukaryota</taxon>
        <taxon>Metazoa</taxon>
        <taxon>Chordata</taxon>
        <taxon>Craniata</taxon>
        <taxon>Vertebrata</taxon>
        <taxon>Euteleostomi</taxon>
        <taxon>Actinopterygii</taxon>
        <taxon>Neopterygii</taxon>
        <taxon>Teleostei</taxon>
        <taxon>Neoteleostei</taxon>
        <taxon>Acanthomorphata</taxon>
        <taxon>Eupercaria</taxon>
        <taxon>Perciformes</taxon>
        <taxon>Notothenioidei</taxon>
        <taxon>Nototheniidae</taxon>
        <taxon>Dissostichus</taxon>
    </lineage>
</organism>
<proteinExistence type="predicted"/>
<accession>A0A7J5XQK1</accession>
<sequence length="87" mass="9051">MTSEVRTSSSIISASMPFRAKAGPAMCCIHHALPLPHGRLHVGLGAAVVHHLAVGHRPHALLGGMLLVTCLQAAIHAHPVTVDTSAR</sequence>
<name>A0A7J5XQK1_DISMA</name>
<evidence type="ECO:0000313" key="1">
    <source>
        <dbReference type="EMBL" id="KAF3839364.1"/>
    </source>
</evidence>
<evidence type="ECO:0000313" key="2">
    <source>
        <dbReference type="Proteomes" id="UP000518266"/>
    </source>
</evidence>
<dbReference type="Proteomes" id="UP000518266">
    <property type="component" value="Unassembled WGS sequence"/>
</dbReference>
<comment type="caution">
    <text evidence="1">The sequence shown here is derived from an EMBL/GenBank/DDBJ whole genome shotgun (WGS) entry which is preliminary data.</text>
</comment>
<gene>
    <name evidence="1" type="ORF">F7725_018081</name>
</gene>
<reference evidence="1 2" key="1">
    <citation type="submission" date="2020-03" db="EMBL/GenBank/DDBJ databases">
        <title>Dissostichus mawsoni Genome sequencing and assembly.</title>
        <authorList>
            <person name="Park H."/>
        </authorList>
    </citation>
    <scope>NUCLEOTIDE SEQUENCE [LARGE SCALE GENOMIC DNA]</scope>
    <source>
        <strain evidence="1">DM0001</strain>
        <tissue evidence="1">Muscle</tissue>
    </source>
</reference>
<dbReference type="OrthoDB" id="10367444at2759"/>
<dbReference type="EMBL" id="JAAKFY010000021">
    <property type="protein sequence ID" value="KAF3839364.1"/>
    <property type="molecule type" value="Genomic_DNA"/>
</dbReference>
<keyword evidence="2" id="KW-1185">Reference proteome</keyword>
<dbReference type="AlphaFoldDB" id="A0A7J5XQK1"/>
<protein>
    <submittedName>
        <fullName evidence="1">Uncharacterized protein</fullName>
    </submittedName>
</protein>